<dbReference type="OrthoDB" id="9793824at2"/>
<name>A0A4U0GN40_9SPHI</name>
<keyword evidence="3" id="KW-1185">Reference proteome</keyword>
<proteinExistence type="predicted"/>
<accession>A0A4U0GN40</accession>
<dbReference type="AlphaFoldDB" id="A0A4U0GN40"/>
<evidence type="ECO:0000313" key="2">
    <source>
        <dbReference type="EMBL" id="TJY60153.1"/>
    </source>
</evidence>
<dbReference type="RefSeq" id="WP_136823158.1">
    <property type="nucleotide sequence ID" value="NZ_BMJX01000012.1"/>
</dbReference>
<evidence type="ECO:0000313" key="3">
    <source>
        <dbReference type="Proteomes" id="UP000309872"/>
    </source>
</evidence>
<gene>
    <name evidence="2" type="ORF">FAZ19_23160</name>
</gene>
<sequence length="87" mass="10380">MKIYFAQDCKQFGPIEINELNPSILTPDTQVWYQGLSSWREASSVEILNEYFEIQKSLQPIEPVHHKTKFSFSKFLRFQLQQKKPSW</sequence>
<organism evidence="2 3">
    <name type="scientific">Sphingobacterium alkalisoli</name>
    <dbReference type="NCBI Taxonomy" id="1874115"/>
    <lineage>
        <taxon>Bacteria</taxon>
        <taxon>Pseudomonadati</taxon>
        <taxon>Bacteroidota</taxon>
        <taxon>Sphingobacteriia</taxon>
        <taxon>Sphingobacteriales</taxon>
        <taxon>Sphingobacteriaceae</taxon>
        <taxon>Sphingobacterium</taxon>
    </lineage>
</organism>
<dbReference type="EMBL" id="SUKA01000012">
    <property type="protein sequence ID" value="TJY60153.1"/>
    <property type="molecule type" value="Genomic_DNA"/>
</dbReference>
<feature type="domain" description="GYF" evidence="1">
    <location>
        <begin position="4"/>
        <end position="46"/>
    </location>
</feature>
<protein>
    <submittedName>
        <fullName evidence="2">DUF4339 domain-containing protein</fullName>
    </submittedName>
</protein>
<evidence type="ECO:0000259" key="1">
    <source>
        <dbReference type="Pfam" id="PF14237"/>
    </source>
</evidence>
<dbReference type="InterPro" id="IPR025640">
    <property type="entry name" value="GYF_2"/>
</dbReference>
<reference evidence="2 3" key="1">
    <citation type="submission" date="2019-04" db="EMBL/GenBank/DDBJ databases">
        <title>Sphingobacterium olei sp. nov., isolated from oil-contaminated soil.</title>
        <authorList>
            <person name="Liu B."/>
        </authorList>
    </citation>
    <scope>NUCLEOTIDE SEQUENCE [LARGE SCALE GENOMIC DNA]</scope>
    <source>
        <strain evidence="2 3">Y3L14</strain>
    </source>
</reference>
<dbReference type="Pfam" id="PF14237">
    <property type="entry name" value="GYF_2"/>
    <property type="match status" value="1"/>
</dbReference>
<dbReference type="Proteomes" id="UP000309872">
    <property type="component" value="Unassembled WGS sequence"/>
</dbReference>
<comment type="caution">
    <text evidence="2">The sequence shown here is derived from an EMBL/GenBank/DDBJ whole genome shotgun (WGS) entry which is preliminary data.</text>
</comment>